<name>A0A0F9ANS3_9ZZZZ</name>
<protein>
    <submittedName>
        <fullName evidence="1">Uncharacterized protein</fullName>
    </submittedName>
</protein>
<reference evidence="1" key="1">
    <citation type="journal article" date="2015" name="Nature">
        <title>Complex archaea that bridge the gap between prokaryotes and eukaryotes.</title>
        <authorList>
            <person name="Spang A."/>
            <person name="Saw J.H."/>
            <person name="Jorgensen S.L."/>
            <person name="Zaremba-Niedzwiedzka K."/>
            <person name="Martijn J."/>
            <person name="Lind A.E."/>
            <person name="van Eijk R."/>
            <person name="Schleper C."/>
            <person name="Guy L."/>
            <person name="Ettema T.J."/>
        </authorList>
    </citation>
    <scope>NUCLEOTIDE SEQUENCE</scope>
</reference>
<accession>A0A0F9ANS3</accession>
<dbReference type="EMBL" id="LAZR01041806">
    <property type="protein sequence ID" value="KKL11060.1"/>
    <property type="molecule type" value="Genomic_DNA"/>
</dbReference>
<gene>
    <name evidence="1" type="ORF">LCGC14_2549610</name>
</gene>
<feature type="non-terminal residue" evidence="1">
    <location>
        <position position="1"/>
    </location>
</feature>
<sequence>PIPLPELPGIRFLEDVGGLFEEAESMEHCIMTRAQYAVDGNSYLFHSDYQGESASIEVGARSGKVMQAAGPGNTRNEAAEWGTRMLNQWGEALVGIEPTPAPVALQVELPVPADMPF</sequence>
<proteinExistence type="predicted"/>
<evidence type="ECO:0000313" key="1">
    <source>
        <dbReference type="EMBL" id="KKL11060.1"/>
    </source>
</evidence>
<dbReference type="AlphaFoldDB" id="A0A0F9ANS3"/>
<comment type="caution">
    <text evidence="1">The sequence shown here is derived from an EMBL/GenBank/DDBJ whole genome shotgun (WGS) entry which is preliminary data.</text>
</comment>
<organism evidence="1">
    <name type="scientific">marine sediment metagenome</name>
    <dbReference type="NCBI Taxonomy" id="412755"/>
    <lineage>
        <taxon>unclassified sequences</taxon>
        <taxon>metagenomes</taxon>
        <taxon>ecological metagenomes</taxon>
    </lineage>
</organism>